<evidence type="ECO:0000313" key="1">
    <source>
        <dbReference type="EMBL" id="TFK69915.1"/>
    </source>
</evidence>
<organism evidence="1 2">
    <name type="scientific">Pluteus cervinus</name>
    <dbReference type="NCBI Taxonomy" id="181527"/>
    <lineage>
        <taxon>Eukaryota</taxon>
        <taxon>Fungi</taxon>
        <taxon>Dikarya</taxon>
        <taxon>Basidiomycota</taxon>
        <taxon>Agaricomycotina</taxon>
        <taxon>Agaricomycetes</taxon>
        <taxon>Agaricomycetidae</taxon>
        <taxon>Agaricales</taxon>
        <taxon>Pluteineae</taxon>
        <taxon>Pluteaceae</taxon>
        <taxon>Pluteus</taxon>
    </lineage>
</organism>
<name>A0ACD3AW12_9AGAR</name>
<keyword evidence="2" id="KW-1185">Reference proteome</keyword>
<evidence type="ECO:0000313" key="2">
    <source>
        <dbReference type="Proteomes" id="UP000308600"/>
    </source>
</evidence>
<dbReference type="Proteomes" id="UP000308600">
    <property type="component" value="Unassembled WGS sequence"/>
</dbReference>
<dbReference type="EMBL" id="ML208322">
    <property type="protein sequence ID" value="TFK69915.1"/>
    <property type="molecule type" value="Genomic_DNA"/>
</dbReference>
<sequence>MLDPRPPTSSIAIPRFEASCVRQFSGNNVASVSDSNFESHSLQEGLAKPKSSSSTRVDSITYVPSSKYHISILNRSPLSTANSRSAQSAVPSQPLMDNSSRHSLAHSGKKRVGGGYTVIHEVSLVTRVLYNNDLLVNQVTFGGVLVAQQDAKGLCADMAAE</sequence>
<accession>A0ACD3AW12</accession>
<proteinExistence type="predicted"/>
<protein>
    <submittedName>
        <fullName evidence="1">Uncharacterized protein</fullName>
    </submittedName>
</protein>
<reference evidence="1 2" key="1">
    <citation type="journal article" date="2019" name="Nat. Ecol. Evol.">
        <title>Megaphylogeny resolves global patterns of mushroom evolution.</title>
        <authorList>
            <person name="Varga T."/>
            <person name="Krizsan K."/>
            <person name="Foldi C."/>
            <person name="Dima B."/>
            <person name="Sanchez-Garcia M."/>
            <person name="Sanchez-Ramirez S."/>
            <person name="Szollosi G.J."/>
            <person name="Szarkandi J.G."/>
            <person name="Papp V."/>
            <person name="Albert L."/>
            <person name="Andreopoulos W."/>
            <person name="Angelini C."/>
            <person name="Antonin V."/>
            <person name="Barry K.W."/>
            <person name="Bougher N.L."/>
            <person name="Buchanan P."/>
            <person name="Buyck B."/>
            <person name="Bense V."/>
            <person name="Catcheside P."/>
            <person name="Chovatia M."/>
            <person name="Cooper J."/>
            <person name="Damon W."/>
            <person name="Desjardin D."/>
            <person name="Finy P."/>
            <person name="Geml J."/>
            <person name="Haridas S."/>
            <person name="Hughes K."/>
            <person name="Justo A."/>
            <person name="Karasinski D."/>
            <person name="Kautmanova I."/>
            <person name="Kiss B."/>
            <person name="Kocsube S."/>
            <person name="Kotiranta H."/>
            <person name="LaButti K.M."/>
            <person name="Lechner B.E."/>
            <person name="Liimatainen K."/>
            <person name="Lipzen A."/>
            <person name="Lukacs Z."/>
            <person name="Mihaltcheva S."/>
            <person name="Morgado L.N."/>
            <person name="Niskanen T."/>
            <person name="Noordeloos M.E."/>
            <person name="Ohm R.A."/>
            <person name="Ortiz-Santana B."/>
            <person name="Ovrebo C."/>
            <person name="Racz N."/>
            <person name="Riley R."/>
            <person name="Savchenko A."/>
            <person name="Shiryaev A."/>
            <person name="Soop K."/>
            <person name="Spirin V."/>
            <person name="Szebenyi C."/>
            <person name="Tomsovsky M."/>
            <person name="Tulloss R.E."/>
            <person name="Uehling J."/>
            <person name="Grigoriev I.V."/>
            <person name="Vagvolgyi C."/>
            <person name="Papp T."/>
            <person name="Martin F.M."/>
            <person name="Miettinen O."/>
            <person name="Hibbett D.S."/>
            <person name="Nagy L.G."/>
        </authorList>
    </citation>
    <scope>NUCLEOTIDE SEQUENCE [LARGE SCALE GENOMIC DNA]</scope>
    <source>
        <strain evidence="1 2">NL-1719</strain>
    </source>
</reference>
<gene>
    <name evidence="1" type="ORF">BDN72DRAFT_579625</name>
</gene>